<name>A0A5P3MPA0_NEIAN</name>
<dbReference type="GO" id="GO:0008704">
    <property type="term" value="F:5-carboxymethyl-2-hydroxymuconate delta-isomerase activity"/>
    <property type="evidence" value="ECO:0007669"/>
    <property type="project" value="InterPro"/>
</dbReference>
<dbReference type="Proteomes" id="UP000325536">
    <property type="component" value="Chromosome"/>
</dbReference>
<dbReference type="KEGG" id="naq:D0T90_01660"/>
<dbReference type="InterPro" id="IPR004220">
    <property type="entry name" value="5-COMe_2-OHmuconate_Isoase"/>
</dbReference>
<dbReference type="AlphaFoldDB" id="A0A5P3MPA0"/>
<dbReference type="PANTHER" id="PTHR37950">
    <property type="entry name" value="4-HYDROXYPHENYLACETATE CATABOLISM PROTEIN"/>
    <property type="match status" value="1"/>
</dbReference>
<evidence type="ECO:0000313" key="1">
    <source>
        <dbReference type="EMBL" id="QEY23367.1"/>
    </source>
</evidence>
<proteinExistence type="predicted"/>
<dbReference type="Gene3D" id="3.30.429.10">
    <property type="entry name" value="Macrophage Migration Inhibitory Factor"/>
    <property type="match status" value="1"/>
</dbReference>
<evidence type="ECO:0000313" key="2">
    <source>
        <dbReference type="Proteomes" id="UP000325536"/>
    </source>
</evidence>
<reference evidence="1 2" key="1">
    <citation type="submission" date="2018-08" db="EMBL/GenBank/DDBJ databases">
        <title>Neisseria animalis ATCC 49930 complete genome.</title>
        <authorList>
            <person name="Veseli I.A."/>
            <person name="Mascarenhas dos Santos A.C."/>
            <person name="Buttler R."/>
            <person name="Pombert J.-F."/>
        </authorList>
    </citation>
    <scope>NUCLEOTIDE SEQUENCE [LARGE SCALE GENOMIC DNA]</scope>
    <source>
        <strain evidence="1 2">ATCC 49930</strain>
    </source>
</reference>
<dbReference type="SUPFAM" id="SSF55331">
    <property type="entry name" value="Tautomerase/MIF"/>
    <property type="match status" value="1"/>
</dbReference>
<keyword evidence="2" id="KW-1185">Reference proteome</keyword>
<accession>A0A5P3MPA0</accession>
<dbReference type="OrthoDB" id="9814215at2"/>
<dbReference type="PANTHER" id="PTHR37950:SF1">
    <property type="entry name" value="4-HYDROXYPHENYLACETATE CATABOLISM PROTEIN"/>
    <property type="match status" value="1"/>
</dbReference>
<gene>
    <name evidence="1" type="ORF">D0T90_01660</name>
</gene>
<protein>
    <recommendedName>
        <fullName evidence="3">5-carboxymethyl-2-hydroxymuconate Delta-isomerase</fullName>
    </recommendedName>
</protein>
<sequence>MPHLVIEYNRSLPLDTVALMRSCHEGLRQSGCFAEADIKIRTMAYDDCLVGGQTRNFIHAALLLMAGRGGEVKKQLAETVAENIRSAVPPHIAYCEITVETRDLAAESYTKIYCRAEAYI</sequence>
<dbReference type="EMBL" id="CP031699">
    <property type="protein sequence ID" value="QEY23367.1"/>
    <property type="molecule type" value="Genomic_DNA"/>
</dbReference>
<evidence type="ECO:0008006" key="3">
    <source>
        <dbReference type="Google" id="ProtNLM"/>
    </source>
</evidence>
<dbReference type="Pfam" id="PF02962">
    <property type="entry name" value="CHMI"/>
    <property type="match status" value="1"/>
</dbReference>
<organism evidence="1 2">
    <name type="scientific">Neisseria animalis</name>
    <dbReference type="NCBI Taxonomy" id="492"/>
    <lineage>
        <taxon>Bacteria</taxon>
        <taxon>Pseudomonadati</taxon>
        <taxon>Pseudomonadota</taxon>
        <taxon>Betaproteobacteria</taxon>
        <taxon>Neisseriales</taxon>
        <taxon>Neisseriaceae</taxon>
        <taxon>Neisseria</taxon>
    </lineage>
</organism>
<dbReference type="RefSeq" id="WP_123794542.1">
    <property type="nucleotide sequence ID" value="NZ_CP031699.1"/>
</dbReference>
<dbReference type="InterPro" id="IPR014347">
    <property type="entry name" value="Tautomerase/MIF_sf"/>
</dbReference>